<evidence type="ECO:0000256" key="6">
    <source>
        <dbReference type="ARBA" id="ARBA00022741"/>
    </source>
</evidence>
<name>A0ABR7JJQ0_9FIRM</name>
<keyword evidence="9 12" id="KW-0573">Peptidoglycan synthesis</keyword>
<dbReference type="EMBL" id="JACRWE010000001">
    <property type="protein sequence ID" value="MBC5995144.1"/>
    <property type="molecule type" value="Genomic_DNA"/>
</dbReference>
<dbReference type="PANTHER" id="PTHR23135">
    <property type="entry name" value="MUR LIGASE FAMILY MEMBER"/>
    <property type="match status" value="1"/>
</dbReference>
<feature type="binding site" evidence="12">
    <location>
        <position position="30"/>
    </location>
    <ligand>
        <name>UDP-N-acetyl-alpha-D-muramoyl-L-alanyl-D-glutamate</name>
        <dbReference type="ChEBI" id="CHEBI:83900"/>
    </ligand>
</feature>
<dbReference type="InterPro" id="IPR036615">
    <property type="entry name" value="Mur_ligase_C_dom_sf"/>
</dbReference>
<dbReference type="Pfam" id="PF08245">
    <property type="entry name" value="Mur_ligase_M"/>
    <property type="match status" value="1"/>
</dbReference>
<feature type="binding site" evidence="12">
    <location>
        <begin position="403"/>
        <end position="406"/>
    </location>
    <ligand>
        <name>meso-2,6-diaminopimelate</name>
        <dbReference type="ChEBI" id="CHEBI:57791"/>
    </ligand>
</feature>
<dbReference type="InterPro" id="IPR036565">
    <property type="entry name" value="Mur-like_cat_sf"/>
</dbReference>
<dbReference type="NCBIfam" id="NF001124">
    <property type="entry name" value="PRK00139.1-2"/>
    <property type="match status" value="1"/>
</dbReference>
<dbReference type="Gene3D" id="3.40.1190.10">
    <property type="entry name" value="Mur-like, catalytic domain"/>
    <property type="match status" value="1"/>
</dbReference>
<feature type="binding site" evidence="12">
    <location>
        <begin position="151"/>
        <end position="152"/>
    </location>
    <ligand>
        <name>UDP-N-acetyl-alpha-D-muramoyl-L-alanyl-D-glutamate</name>
        <dbReference type="ChEBI" id="CHEBI:83900"/>
    </ligand>
</feature>
<feature type="modified residue" description="N6-carboxylysine" evidence="12">
    <location>
        <position position="218"/>
    </location>
</feature>
<feature type="binding site" evidence="12">
    <location>
        <position position="178"/>
    </location>
    <ligand>
        <name>UDP-N-acetyl-alpha-D-muramoyl-L-alanyl-D-glutamate</name>
        <dbReference type="ChEBI" id="CHEBI:83900"/>
    </ligand>
</feature>
<dbReference type="SUPFAM" id="SSF53244">
    <property type="entry name" value="MurD-like peptide ligases, peptide-binding domain"/>
    <property type="match status" value="1"/>
</dbReference>
<dbReference type="InterPro" id="IPR035911">
    <property type="entry name" value="MurE/MurF_N"/>
</dbReference>
<evidence type="ECO:0000256" key="8">
    <source>
        <dbReference type="ARBA" id="ARBA00022960"/>
    </source>
</evidence>
<comment type="pathway">
    <text evidence="1 12 13">Cell wall biogenesis; peptidoglycan biosynthesis.</text>
</comment>
<reference evidence="17 18" key="1">
    <citation type="submission" date="2020-08" db="EMBL/GenBank/DDBJ databases">
        <authorList>
            <person name="Liu C."/>
            <person name="Sun Q."/>
        </authorList>
    </citation>
    <scope>NUCLEOTIDE SEQUENCE [LARGE SCALE GENOMIC DNA]</scope>
    <source>
        <strain evidence="17 18">NSJ-18</strain>
    </source>
</reference>
<evidence type="ECO:0000259" key="16">
    <source>
        <dbReference type="Pfam" id="PF08245"/>
    </source>
</evidence>
<evidence type="ECO:0000259" key="15">
    <source>
        <dbReference type="Pfam" id="PF02875"/>
    </source>
</evidence>
<feature type="binding site" evidence="12">
    <location>
        <begin position="110"/>
        <end position="116"/>
    </location>
    <ligand>
        <name>ATP</name>
        <dbReference type="ChEBI" id="CHEBI:30616"/>
    </ligand>
</feature>
<dbReference type="InterPro" id="IPR018109">
    <property type="entry name" value="Folylpolyglutamate_synth_CS"/>
</dbReference>
<dbReference type="Gene3D" id="3.40.1390.10">
    <property type="entry name" value="MurE/MurF, N-terminal domain"/>
    <property type="match status" value="1"/>
</dbReference>
<feature type="binding site" evidence="12">
    <location>
        <position position="150"/>
    </location>
    <ligand>
        <name>UDP-N-acetyl-alpha-D-muramoyl-L-alanyl-D-glutamate</name>
        <dbReference type="ChEBI" id="CHEBI:83900"/>
    </ligand>
</feature>
<evidence type="ECO:0000256" key="13">
    <source>
        <dbReference type="RuleBase" id="RU004135"/>
    </source>
</evidence>
<keyword evidence="7 12" id="KW-0067">ATP-binding</keyword>
<dbReference type="PANTHER" id="PTHR23135:SF4">
    <property type="entry name" value="UDP-N-ACETYLMURAMOYL-L-ALANYL-D-GLUTAMATE--2,6-DIAMINOPIMELATE LIGASE MURE HOMOLOG, CHLOROPLASTIC"/>
    <property type="match status" value="1"/>
</dbReference>
<dbReference type="SUPFAM" id="SSF63418">
    <property type="entry name" value="MurE/MurF N-terminal domain"/>
    <property type="match status" value="1"/>
</dbReference>
<keyword evidence="18" id="KW-1185">Reference proteome</keyword>
<dbReference type="InterPro" id="IPR005761">
    <property type="entry name" value="UDP-N-AcMur-Glu-dNH2Pim_ligase"/>
</dbReference>
<feature type="short sequence motif" description="Meso-diaminopimelate recognition motif" evidence="12">
    <location>
        <begin position="403"/>
        <end position="406"/>
    </location>
</feature>
<comment type="cofactor">
    <cofactor evidence="12">
        <name>Mg(2+)</name>
        <dbReference type="ChEBI" id="CHEBI:18420"/>
    </cofactor>
</comment>
<accession>A0ABR7JJQ0</accession>
<dbReference type="Gene3D" id="3.90.190.20">
    <property type="entry name" value="Mur ligase, C-terminal domain"/>
    <property type="match status" value="1"/>
</dbReference>
<protein>
    <recommendedName>
        <fullName evidence="12">UDP-N-acetylmuramoyl-L-alanyl-D-glutamate--2,6-diaminopimelate ligase</fullName>
        <ecNumber evidence="12">6.3.2.13</ecNumber>
    </recommendedName>
    <alternativeName>
        <fullName evidence="12">Meso-A2pm-adding enzyme</fullName>
    </alternativeName>
    <alternativeName>
        <fullName evidence="12">Meso-diaminopimelate-adding enzyme</fullName>
    </alternativeName>
    <alternativeName>
        <fullName evidence="12">UDP-MurNAc-L-Ala-D-Glu:meso-diaminopimelate ligase</fullName>
    </alternativeName>
    <alternativeName>
        <fullName evidence="12">UDP-MurNAc-tripeptide synthetase</fullName>
    </alternativeName>
    <alternativeName>
        <fullName evidence="12">UDP-N-acetylmuramyl-tripeptide synthetase</fullName>
    </alternativeName>
</protein>
<dbReference type="NCBIfam" id="NF001126">
    <property type="entry name" value="PRK00139.1-4"/>
    <property type="match status" value="1"/>
</dbReference>
<feature type="binding site" evidence="12">
    <location>
        <position position="455"/>
    </location>
    <ligand>
        <name>meso-2,6-diaminopimelate</name>
        <dbReference type="ChEBI" id="CHEBI:57791"/>
    </ligand>
</feature>
<comment type="caution">
    <text evidence="12">Lacks conserved residue(s) required for the propagation of feature annotation.</text>
</comment>
<evidence type="ECO:0000259" key="14">
    <source>
        <dbReference type="Pfam" id="PF01225"/>
    </source>
</evidence>
<feature type="domain" description="Mur ligase N-terminal catalytic" evidence="14">
    <location>
        <begin position="23"/>
        <end position="96"/>
    </location>
</feature>
<evidence type="ECO:0000256" key="9">
    <source>
        <dbReference type="ARBA" id="ARBA00022984"/>
    </source>
</evidence>
<dbReference type="PROSITE" id="PS01011">
    <property type="entry name" value="FOLYLPOLYGLU_SYNT_1"/>
    <property type="match status" value="1"/>
</dbReference>
<evidence type="ECO:0000256" key="3">
    <source>
        <dbReference type="ARBA" id="ARBA00022490"/>
    </source>
</evidence>
<keyword evidence="3 12" id="KW-0963">Cytoplasm</keyword>
<feature type="domain" description="Mur ligase central" evidence="16">
    <location>
        <begin position="108"/>
        <end position="307"/>
    </location>
</feature>
<dbReference type="HAMAP" id="MF_00208">
    <property type="entry name" value="MurE"/>
    <property type="match status" value="1"/>
</dbReference>
<evidence type="ECO:0000256" key="11">
    <source>
        <dbReference type="ARBA" id="ARBA00023316"/>
    </source>
</evidence>
<evidence type="ECO:0000256" key="4">
    <source>
        <dbReference type="ARBA" id="ARBA00022598"/>
    </source>
</evidence>
<comment type="similarity">
    <text evidence="2 12">Belongs to the MurCDEF family. MurE subfamily.</text>
</comment>
<feature type="binding site" evidence="12">
    <location>
        <position position="459"/>
    </location>
    <ligand>
        <name>meso-2,6-diaminopimelate</name>
        <dbReference type="ChEBI" id="CHEBI:57791"/>
    </ligand>
</feature>
<comment type="catalytic activity">
    <reaction evidence="12">
        <text>UDP-N-acetyl-alpha-D-muramoyl-L-alanyl-D-glutamate + meso-2,6-diaminopimelate + ATP = UDP-N-acetyl-alpha-D-muramoyl-L-alanyl-gamma-D-glutamyl-meso-2,6-diaminopimelate + ADP + phosphate + H(+)</text>
        <dbReference type="Rhea" id="RHEA:23676"/>
        <dbReference type="ChEBI" id="CHEBI:15378"/>
        <dbReference type="ChEBI" id="CHEBI:30616"/>
        <dbReference type="ChEBI" id="CHEBI:43474"/>
        <dbReference type="ChEBI" id="CHEBI:57791"/>
        <dbReference type="ChEBI" id="CHEBI:83900"/>
        <dbReference type="ChEBI" id="CHEBI:83905"/>
        <dbReference type="ChEBI" id="CHEBI:456216"/>
        <dbReference type="EC" id="6.3.2.13"/>
    </reaction>
</comment>
<evidence type="ECO:0000313" key="18">
    <source>
        <dbReference type="Proteomes" id="UP000609849"/>
    </source>
</evidence>
<dbReference type="Proteomes" id="UP000609849">
    <property type="component" value="Unassembled WGS sequence"/>
</dbReference>
<evidence type="ECO:0000256" key="10">
    <source>
        <dbReference type="ARBA" id="ARBA00023306"/>
    </source>
</evidence>
<dbReference type="InterPro" id="IPR000713">
    <property type="entry name" value="Mur_ligase_N"/>
</dbReference>
<comment type="caution">
    <text evidence="17">The sequence shown here is derived from an EMBL/GenBank/DDBJ whole genome shotgun (WGS) entry which is preliminary data.</text>
</comment>
<feature type="domain" description="Mur ligase C-terminal" evidence="15">
    <location>
        <begin position="330"/>
        <end position="457"/>
    </location>
</feature>
<keyword evidence="11 12" id="KW-0961">Cell wall biogenesis/degradation</keyword>
<dbReference type="SUPFAM" id="SSF53623">
    <property type="entry name" value="MurD-like peptide ligases, catalytic domain"/>
    <property type="match status" value="1"/>
</dbReference>
<feature type="binding site" evidence="12">
    <location>
        <position position="186"/>
    </location>
    <ligand>
        <name>UDP-N-acetyl-alpha-D-muramoyl-L-alanyl-D-glutamate</name>
        <dbReference type="ChEBI" id="CHEBI:83900"/>
    </ligand>
</feature>
<evidence type="ECO:0000256" key="12">
    <source>
        <dbReference type="HAMAP-Rule" id="MF_00208"/>
    </source>
</evidence>
<keyword evidence="4 12" id="KW-0436">Ligase</keyword>
<dbReference type="Pfam" id="PF01225">
    <property type="entry name" value="Mur_ligase"/>
    <property type="match status" value="1"/>
</dbReference>
<evidence type="ECO:0000256" key="5">
    <source>
        <dbReference type="ARBA" id="ARBA00022618"/>
    </source>
</evidence>
<comment type="function">
    <text evidence="12">Catalyzes the addition of meso-diaminopimelic acid to the nucleotide precursor UDP-N-acetylmuramoyl-L-alanyl-D-glutamate (UMAG) in the biosynthesis of bacterial cell-wall peptidoglycan.</text>
</comment>
<comment type="subcellular location">
    <subcellularLocation>
        <location evidence="12 13">Cytoplasm</location>
    </subcellularLocation>
</comment>
<keyword evidence="10 12" id="KW-0131">Cell cycle</keyword>
<dbReference type="GO" id="GO:0008765">
    <property type="term" value="F:UDP-N-acetylmuramoylalanyl-D-glutamate-2,6-diaminopimelate ligase activity"/>
    <property type="evidence" value="ECO:0007669"/>
    <property type="project" value="UniProtKB-EC"/>
</dbReference>
<dbReference type="InterPro" id="IPR004101">
    <property type="entry name" value="Mur_ligase_C"/>
</dbReference>
<evidence type="ECO:0000256" key="1">
    <source>
        <dbReference type="ARBA" id="ARBA00004752"/>
    </source>
</evidence>
<evidence type="ECO:0000256" key="7">
    <source>
        <dbReference type="ARBA" id="ARBA00022840"/>
    </source>
</evidence>
<keyword evidence="12" id="KW-0460">Magnesium</keyword>
<gene>
    <name evidence="12" type="primary">murE</name>
    <name evidence="17" type="ORF">H8923_00085</name>
</gene>
<dbReference type="NCBIfam" id="TIGR01085">
    <property type="entry name" value="murE"/>
    <property type="match status" value="1"/>
</dbReference>
<dbReference type="EC" id="6.3.2.13" evidence="12"/>
<feature type="binding site" evidence="12">
    <location>
        <position position="379"/>
    </location>
    <ligand>
        <name>meso-2,6-diaminopimelate</name>
        <dbReference type="ChEBI" id="CHEBI:57791"/>
    </ligand>
</feature>
<dbReference type="RefSeq" id="WP_153973032.1">
    <property type="nucleotide sequence ID" value="NZ_JACRWE010000001.1"/>
</dbReference>
<sequence>MNLGKILDNVDILDIYGDIDIDIKSVEFDSRKVKNDGLFICVNGANVNGHMFINKAIDNGAKAFLISEDVHMVEGYTFIKVKDIKKSMAKIASNFYNNPSENLDIIGVTGTNGKTSITTFLSQILNIDHKCGVIGTIKIYDGIYEIPSQNTTPESLDLQKSLYNMSKNKCEYCSMEVSSHSLALNRIDGVDIKIGIFTNLTEDHLDFHKNLDEYRNVKEQLFYKTSKANIINIDDESGRIILNHIKDLNTPYYTYGIERDADFMAKNIEMDSNGIYYTLVTPTYEAKIRVPVPGKFTVYNTLSVIGACYVLNIPIETIKKGLENSEGIEGRFELVKNDKEYNIIVDYAHTPDALKNILSAVKEFSKGKIITVFGCGGDRDKQKRPIMGKIVQENSDVAIITSDNPRTENPKEIINDILHGINNKINNYIVIEDRKKAIEKAINIAKKNDIVLIAGKGHETYQIIGKVKYDFDDREIAKKFIDTININN</sequence>
<organism evidence="17 18">
    <name type="scientific">Romboutsia faecis</name>
    <dbReference type="NCBI Taxonomy" id="2764597"/>
    <lineage>
        <taxon>Bacteria</taxon>
        <taxon>Bacillati</taxon>
        <taxon>Bacillota</taxon>
        <taxon>Clostridia</taxon>
        <taxon>Peptostreptococcales</taxon>
        <taxon>Peptostreptococcaceae</taxon>
        <taxon>Romboutsia</taxon>
    </lineage>
</organism>
<comment type="PTM">
    <text evidence="12">Carboxylation is probably crucial for Mg(2+) binding and, consequently, for the gamma-phosphate positioning of ATP.</text>
</comment>
<keyword evidence="6 12" id="KW-0547">Nucleotide-binding</keyword>
<evidence type="ECO:0000256" key="2">
    <source>
        <dbReference type="ARBA" id="ARBA00005898"/>
    </source>
</evidence>
<dbReference type="InterPro" id="IPR013221">
    <property type="entry name" value="Mur_ligase_cen"/>
</dbReference>
<evidence type="ECO:0000313" key="17">
    <source>
        <dbReference type="EMBL" id="MBC5995144.1"/>
    </source>
</evidence>
<keyword evidence="5 12" id="KW-0132">Cell division</keyword>
<proteinExistence type="inferred from homology"/>
<keyword evidence="8 12" id="KW-0133">Cell shape</keyword>
<dbReference type="Pfam" id="PF02875">
    <property type="entry name" value="Mur_ligase_C"/>
    <property type="match status" value="1"/>
</dbReference>